<dbReference type="PANTHER" id="PTHR11730:SF6">
    <property type="entry name" value="AMMONIUM TRANSPORTER"/>
    <property type="match status" value="1"/>
</dbReference>
<dbReference type="Proteomes" id="UP000677054">
    <property type="component" value="Unassembled WGS sequence"/>
</dbReference>
<dbReference type="AlphaFoldDB" id="A0A7R9FR46"/>
<name>A0A7R9FR46_9CRUS</name>
<evidence type="ECO:0000313" key="11">
    <source>
        <dbReference type="Proteomes" id="UP000677054"/>
    </source>
</evidence>
<evidence type="ECO:0000256" key="3">
    <source>
        <dbReference type="ARBA" id="ARBA00022448"/>
    </source>
</evidence>
<keyword evidence="11" id="KW-1185">Reference proteome</keyword>
<dbReference type="GO" id="GO:0005886">
    <property type="term" value="C:plasma membrane"/>
    <property type="evidence" value="ECO:0007669"/>
    <property type="project" value="TreeGrafter"/>
</dbReference>
<accession>A0A7R9FR46</accession>
<feature type="domain" description="Ammonium transporter AmtB-like" evidence="9">
    <location>
        <begin position="1"/>
        <end position="250"/>
    </location>
</feature>
<dbReference type="GO" id="GO:0097272">
    <property type="term" value="P:ammonium homeostasis"/>
    <property type="evidence" value="ECO:0007669"/>
    <property type="project" value="TreeGrafter"/>
</dbReference>
<keyword evidence="6 8" id="KW-0472">Membrane</keyword>
<dbReference type="InterPro" id="IPR029020">
    <property type="entry name" value="Ammonium/urea_transptr"/>
</dbReference>
<dbReference type="OrthoDB" id="534912at2759"/>
<evidence type="ECO:0000256" key="7">
    <source>
        <dbReference type="ARBA" id="ARBA00023177"/>
    </source>
</evidence>
<dbReference type="Gene3D" id="1.10.3430.10">
    <property type="entry name" value="Ammonium transporter AmtB like domains"/>
    <property type="match status" value="1"/>
</dbReference>
<evidence type="ECO:0000256" key="5">
    <source>
        <dbReference type="ARBA" id="ARBA00022989"/>
    </source>
</evidence>
<feature type="transmembrane region" description="Helical" evidence="8">
    <location>
        <begin position="37"/>
        <end position="57"/>
    </location>
</feature>
<dbReference type="EMBL" id="CAJPEV010003832">
    <property type="protein sequence ID" value="CAG0900626.1"/>
    <property type="molecule type" value="Genomic_DNA"/>
</dbReference>
<sequence length="347" mass="36447">MLGGICALVGAVLIGPRIGRFEEKTGRAFDIRGHSVPLAALGGFILLFGFLAFNAGFHGHISQPGDGAIVSRSIMNSLLGACGGGLGTLVLARLGLCFTTAGGAWSFLLTLNGTLAGLVGVCGGSDVFYPWAALLTGTISGFIFLCLHDLLLKLRVDDPLDAFPVHFGGGLWGLVAVALLGRDGIILSSASPESLQVLGWNMVGAVAIAAWSGSLCILLFGALKFAGLLRVSAEMEIHGLDILKHQEPAYPSSAWEELIDHCPVEGFKVVPRHERVSFSNSLPGNLLASDALNGSTTGGRLYAGPLRKQSLRSEKFRNSLEHSDSPSGSMDHLAMEKGRDAYVCVHL</sequence>
<evidence type="ECO:0000256" key="8">
    <source>
        <dbReference type="SAM" id="Phobius"/>
    </source>
</evidence>
<keyword evidence="3" id="KW-0813">Transport</keyword>
<feature type="transmembrane region" description="Helical" evidence="8">
    <location>
        <begin position="78"/>
        <end position="108"/>
    </location>
</feature>
<protein>
    <recommendedName>
        <fullName evidence="9">Ammonium transporter AmtB-like domain-containing protein</fullName>
    </recommendedName>
</protein>
<feature type="transmembrane region" description="Helical" evidence="8">
    <location>
        <begin position="200"/>
        <end position="223"/>
    </location>
</feature>
<dbReference type="EMBL" id="LR903349">
    <property type="protein sequence ID" value="CAD7251793.1"/>
    <property type="molecule type" value="Genomic_DNA"/>
</dbReference>
<proteinExistence type="inferred from homology"/>
<dbReference type="InterPro" id="IPR024041">
    <property type="entry name" value="NH4_transpt_AmtB-like_dom"/>
</dbReference>
<evidence type="ECO:0000256" key="6">
    <source>
        <dbReference type="ARBA" id="ARBA00023136"/>
    </source>
</evidence>
<comment type="similarity">
    <text evidence="2">Belongs to the ammonia transporter channel (TC 1.A.11.2) family.</text>
</comment>
<dbReference type="Pfam" id="PF00909">
    <property type="entry name" value="Ammonium_transp"/>
    <property type="match status" value="1"/>
</dbReference>
<comment type="subcellular location">
    <subcellularLocation>
        <location evidence="1">Membrane</location>
        <topology evidence="1">Multi-pass membrane protein</topology>
    </subcellularLocation>
</comment>
<organism evidence="10">
    <name type="scientific">Darwinula stevensoni</name>
    <dbReference type="NCBI Taxonomy" id="69355"/>
    <lineage>
        <taxon>Eukaryota</taxon>
        <taxon>Metazoa</taxon>
        <taxon>Ecdysozoa</taxon>
        <taxon>Arthropoda</taxon>
        <taxon>Crustacea</taxon>
        <taxon>Oligostraca</taxon>
        <taxon>Ostracoda</taxon>
        <taxon>Podocopa</taxon>
        <taxon>Podocopida</taxon>
        <taxon>Darwinulocopina</taxon>
        <taxon>Darwinuloidea</taxon>
        <taxon>Darwinulidae</taxon>
        <taxon>Darwinula</taxon>
    </lineage>
</organism>
<keyword evidence="7" id="KW-0924">Ammonia transport</keyword>
<evidence type="ECO:0000313" key="10">
    <source>
        <dbReference type="EMBL" id="CAD7251793.1"/>
    </source>
</evidence>
<keyword evidence="5 8" id="KW-1133">Transmembrane helix</keyword>
<evidence type="ECO:0000259" key="9">
    <source>
        <dbReference type="Pfam" id="PF00909"/>
    </source>
</evidence>
<feature type="transmembrane region" description="Helical" evidence="8">
    <location>
        <begin position="163"/>
        <end position="180"/>
    </location>
</feature>
<dbReference type="GO" id="GO:0008519">
    <property type="term" value="F:ammonium channel activity"/>
    <property type="evidence" value="ECO:0007669"/>
    <property type="project" value="InterPro"/>
</dbReference>
<reference evidence="10" key="1">
    <citation type="submission" date="2020-11" db="EMBL/GenBank/DDBJ databases">
        <authorList>
            <person name="Tran Van P."/>
        </authorList>
    </citation>
    <scope>NUCLEOTIDE SEQUENCE</scope>
</reference>
<evidence type="ECO:0000256" key="4">
    <source>
        <dbReference type="ARBA" id="ARBA00022692"/>
    </source>
</evidence>
<feature type="transmembrane region" description="Helical" evidence="8">
    <location>
        <begin position="128"/>
        <end position="151"/>
    </location>
</feature>
<dbReference type="PANTHER" id="PTHR11730">
    <property type="entry name" value="AMMONIUM TRANSPORTER"/>
    <property type="match status" value="1"/>
</dbReference>
<evidence type="ECO:0000256" key="1">
    <source>
        <dbReference type="ARBA" id="ARBA00004141"/>
    </source>
</evidence>
<keyword evidence="4 8" id="KW-0812">Transmembrane</keyword>
<dbReference type="SUPFAM" id="SSF111352">
    <property type="entry name" value="Ammonium transporter"/>
    <property type="match status" value="1"/>
</dbReference>
<evidence type="ECO:0000256" key="2">
    <source>
        <dbReference type="ARBA" id="ARBA00005887"/>
    </source>
</evidence>
<gene>
    <name evidence="10" type="ORF">DSTB1V02_LOCUS11555</name>
</gene>